<sequence length="67" mass="7387">MKKAKSFVGDAQFWLLESGSHSRNSTRPARSETLVWNKPGAVETKKPHLAMRLSLIWLPLLGLNAGG</sequence>
<gene>
    <name evidence="1" type="ORF">IX91_01685</name>
    <name evidence="2" type="ORF">VITU9109_25365</name>
</gene>
<evidence type="ECO:0000313" key="2">
    <source>
        <dbReference type="EMBL" id="EGU59124.1"/>
    </source>
</evidence>
<dbReference type="Proteomes" id="UP000003836">
    <property type="component" value="Unassembled WGS sequence"/>
</dbReference>
<dbReference type="AlphaFoldDB" id="F9SZE4"/>
<reference evidence="1 4" key="3">
    <citation type="submission" date="2014-08" db="EMBL/GenBank/DDBJ databases">
        <title>First Complete Genome Sequence of the Shellfish Pathogen Vibrio tubiashii.</title>
        <authorList>
            <person name="Richards G.P."/>
            <person name="Needleman D.S."/>
            <person name="Watson M.A."/>
            <person name="Bono J.L."/>
        </authorList>
    </citation>
    <scope>NUCLEOTIDE SEQUENCE [LARGE SCALE GENOMIC DNA]</scope>
    <source>
        <strain evidence="1 4">ATCC 19109</strain>
    </source>
</reference>
<keyword evidence="3" id="KW-1185">Reference proteome</keyword>
<reference evidence="2 3" key="2">
    <citation type="journal article" date="2012" name="Int. J. Syst. Evol. Microbiol.">
        <title>Vibrio caribbeanicus sp. nov., isolated from the marine sponge Scleritoderma cyanea.</title>
        <authorList>
            <person name="Hoffmann M."/>
            <person name="Monday S.R."/>
            <person name="Allard M.W."/>
            <person name="Strain E.A."/>
            <person name="Whittaker P."/>
            <person name="Naum M."/>
            <person name="McCarthy P.J."/>
            <person name="Lopez J.V."/>
            <person name="Fischer M."/>
            <person name="Brown E.W."/>
        </authorList>
    </citation>
    <scope>NUCLEOTIDE SEQUENCE [LARGE SCALE GENOMIC DNA]</scope>
    <source>
        <strain evidence="2 3">ATCC 19109</strain>
    </source>
</reference>
<name>F9SZE4_9VIBR</name>
<dbReference type="EMBL" id="CP009354">
    <property type="protein sequence ID" value="AIW12928.1"/>
    <property type="molecule type" value="Genomic_DNA"/>
</dbReference>
<protein>
    <submittedName>
        <fullName evidence="1">Uncharacterized protein</fullName>
    </submittedName>
</protein>
<evidence type="ECO:0000313" key="4">
    <source>
        <dbReference type="Proteomes" id="UP000030071"/>
    </source>
</evidence>
<evidence type="ECO:0000313" key="1">
    <source>
        <dbReference type="EMBL" id="AIW12928.1"/>
    </source>
</evidence>
<accession>F9SZE4</accession>
<dbReference type="EMBL" id="AFWI01000001">
    <property type="protein sequence ID" value="EGU59124.1"/>
    <property type="molecule type" value="Genomic_DNA"/>
</dbReference>
<evidence type="ECO:0000313" key="3">
    <source>
        <dbReference type="Proteomes" id="UP000003836"/>
    </source>
</evidence>
<dbReference type="PATRIC" id="fig|1051646.9.peg.318"/>
<dbReference type="KEGG" id="vtu:IX91_01685"/>
<reference evidence="2" key="1">
    <citation type="submission" date="2011-08" db="EMBL/GenBank/DDBJ databases">
        <authorList>
            <person name="Hoffman M."/>
            <person name="Strain E.A."/>
            <person name="Brown E."/>
            <person name="Allard M.W."/>
        </authorList>
    </citation>
    <scope>NUCLEOTIDE SEQUENCE</scope>
    <source>
        <strain evidence="2">ATCC 19109</strain>
    </source>
</reference>
<dbReference type="HOGENOM" id="CLU_2811348_0_0_6"/>
<dbReference type="Proteomes" id="UP000030071">
    <property type="component" value="Chromosome 1"/>
</dbReference>
<proteinExistence type="predicted"/>
<organism evidence="1 4">
    <name type="scientific">Vibrio tubiashii ATCC 19109</name>
    <dbReference type="NCBI Taxonomy" id="1051646"/>
    <lineage>
        <taxon>Bacteria</taxon>
        <taxon>Pseudomonadati</taxon>
        <taxon>Pseudomonadota</taxon>
        <taxon>Gammaproteobacteria</taxon>
        <taxon>Vibrionales</taxon>
        <taxon>Vibrionaceae</taxon>
        <taxon>Vibrio</taxon>
        <taxon>Vibrio oreintalis group</taxon>
    </lineage>
</organism>